<evidence type="ECO:0000313" key="1">
    <source>
        <dbReference type="EMBL" id="RFM32155.1"/>
    </source>
</evidence>
<dbReference type="OrthoDB" id="686685at2"/>
<comment type="caution">
    <text evidence="1">The sequence shown here is derived from an EMBL/GenBank/DDBJ whole genome shotgun (WGS) entry which is preliminary data.</text>
</comment>
<gene>
    <name evidence="1" type="ORF">DXN04_25565</name>
</gene>
<name>A0A3E1NW42_9BACT</name>
<dbReference type="Proteomes" id="UP000261174">
    <property type="component" value="Unassembled WGS sequence"/>
</dbReference>
<proteinExistence type="predicted"/>
<organism evidence="1 2">
    <name type="scientific">Chitinophaga silvisoli</name>
    <dbReference type="NCBI Taxonomy" id="2291814"/>
    <lineage>
        <taxon>Bacteria</taxon>
        <taxon>Pseudomonadati</taxon>
        <taxon>Bacteroidota</taxon>
        <taxon>Chitinophagia</taxon>
        <taxon>Chitinophagales</taxon>
        <taxon>Chitinophagaceae</taxon>
        <taxon>Chitinophaga</taxon>
    </lineage>
</organism>
<protein>
    <submittedName>
        <fullName evidence="1">Uncharacterized protein</fullName>
    </submittedName>
</protein>
<keyword evidence="2" id="KW-1185">Reference proteome</keyword>
<dbReference type="EMBL" id="QTJV01000010">
    <property type="protein sequence ID" value="RFM32155.1"/>
    <property type="molecule type" value="Genomic_DNA"/>
</dbReference>
<accession>A0A3E1NW42</accession>
<dbReference type="AlphaFoldDB" id="A0A3E1NW42"/>
<evidence type="ECO:0000313" key="2">
    <source>
        <dbReference type="Proteomes" id="UP000261174"/>
    </source>
</evidence>
<dbReference type="RefSeq" id="WP_116856241.1">
    <property type="nucleotide sequence ID" value="NZ_QTJV01000010.1"/>
</dbReference>
<reference evidence="1 2" key="1">
    <citation type="submission" date="2018-08" db="EMBL/GenBank/DDBJ databases">
        <title>Chitinophaga sp. K20C18050901, a novel bacterium isolated from forest soil.</title>
        <authorList>
            <person name="Wang C."/>
        </authorList>
    </citation>
    <scope>NUCLEOTIDE SEQUENCE [LARGE SCALE GENOMIC DNA]</scope>
    <source>
        <strain evidence="1 2">K20C18050901</strain>
    </source>
</reference>
<sequence length="127" mass="13136">MSDLASKIFEDIRVKKLIGNSGTPTATIGSSFTGTVAVSGNDMAGTVTVTITAATSFPTLAPYFQLNFNTAYATAPAVLFWPANASAALLSGIYTKLPTTTSVQLASANAGTAPASATYVWHYHVIQ</sequence>